<dbReference type="GeneID" id="13281397"/>
<dbReference type="SUPFAM" id="SSF51905">
    <property type="entry name" value="FAD/NAD(P)-binding domain"/>
    <property type="match status" value="2"/>
</dbReference>
<feature type="region of interest" description="Disordered" evidence="5">
    <location>
        <begin position="70"/>
        <end position="102"/>
    </location>
</feature>
<dbReference type="PANTHER" id="PTHR42877">
    <property type="entry name" value="L-ORNITHINE N(5)-MONOOXYGENASE-RELATED"/>
    <property type="match status" value="1"/>
</dbReference>
<protein>
    <recommendedName>
        <fullName evidence="8">FAD/NAD(P)-binding domain-containing protein</fullName>
    </recommendedName>
</protein>
<proteinExistence type="inferred from homology"/>
<dbReference type="GO" id="GO:0050660">
    <property type="term" value="F:flavin adenine dinucleotide binding"/>
    <property type="evidence" value="ECO:0007669"/>
    <property type="project" value="InterPro"/>
</dbReference>
<keyword evidence="7" id="KW-1185">Reference proteome</keyword>
<dbReference type="InterPro" id="IPR020946">
    <property type="entry name" value="Flavin_mOase-like"/>
</dbReference>
<dbReference type="OMA" id="DPCSSWF"/>
<dbReference type="GO" id="GO:0004499">
    <property type="term" value="F:N,N-dimethylaniline monooxygenase activity"/>
    <property type="evidence" value="ECO:0007669"/>
    <property type="project" value="InterPro"/>
</dbReference>
<keyword evidence="4" id="KW-0560">Oxidoreductase</keyword>
<dbReference type="InterPro" id="IPR051209">
    <property type="entry name" value="FAD-bind_Monooxygenase_sf"/>
</dbReference>
<dbReference type="EMBL" id="FP929127">
    <property type="protein sequence ID" value="CBX95910.1"/>
    <property type="molecule type" value="Genomic_DNA"/>
</dbReference>
<dbReference type="STRING" id="985895.E4ZWD4"/>
<dbReference type="Gene3D" id="3.50.50.60">
    <property type="entry name" value="FAD/NAD(P)-binding domain"/>
    <property type="match status" value="2"/>
</dbReference>
<organism evidence="7">
    <name type="scientific">Leptosphaeria maculans (strain JN3 / isolate v23.1.3 / race Av1-4-5-6-7-8)</name>
    <name type="common">Blackleg fungus</name>
    <name type="synonym">Phoma lingam</name>
    <dbReference type="NCBI Taxonomy" id="985895"/>
    <lineage>
        <taxon>Eukaryota</taxon>
        <taxon>Fungi</taxon>
        <taxon>Dikarya</taxon>
        <taxon>Ascomycota</taxon>
        <taxon>Pezizomycotina</taxon>
        <taxon>Dothideomycetes</taxon>
        <taxon>Pleosporomycetidae</taxon>
        <taxon>Pleosporales</taxon>
        <taxon>Pleosporineae</taxon>
        <taxon>Leptosphaeriaceae</taxon>
        <taxon>Plenodomus</taxon>
        <taxon>Plenodomus lingam/Leptosphaeria maculans species complex</taxon>
    </lineage>
</organism>
<name>E4ZWD4_LEPMJ</name>
<dbReference type="InterPro" id="IPR036188">
    <property type="entry name" value="FAD/NAD-bd_sf"/>
</dbReference>
<dbReference type="HOGENOM" id="CLU_006937_6_1_1"/>
<evidence type="ECO:0000256" key="2">
    <source>
        <dbReference type="ARBA" id="ARBA00022630"/>
    </source>
</evidence>
<dbReference type="GO" id="GO:0050661">
    <property type="term" value="F:NADP binding"/>
    <property type="evidence" value="ECO:0007669"/>
    <property type="project" value="InterPro"/>
</dbReference>
<dbReference type="PANTHER" id="PTHR42877:SF7">
    <property type="entry name" value="FLAVIN-BINDING MONOOXYGENASE-RELATED"/>
    <property type="match status" value="1"/>
</dbReference>
<dbReference type="Pfam" id="PF00743">
    <property type="entry name" value="FMO-like"/>
    <property type="match status" value="1"/>
</dbReference>
<reference evidence="7" key="1">
    <citation type="journal article" date="2011" name="Nat. Commun.">
        <title>Effector diversification within compartments of the Leptosphaeria maculans genome affected by Repeat-Induced Point mutations.</title>
        <authorList>
            <person name="Rouxel T."/>
            <person name="Grandaubert J."/>
            <person name="Hane J.K."/>
            <person name="Hoede C."/>
            <person name="van de Wouw A.P."/>
            <person name="Couloux A."/>
            <person name="Dominguez V."/>
            <person name="Anthouard V."/>
            <person name="Bally P."/>
            <person name="Bourras S."/>
            <person name="Cozijnsen A.J."/>
            <person name="Ciuffetti L.M."/>
            <person name="Degrave A."/>
            <person name="Dilmaghani A."/>
            <person name="Duret L."/>
            <person name="Fudal I."/>
            <person name="Goodwin S.B."/>
            <person name="Gout L."/>
            <person name="Glaser N."/>
            <person name="Linglin J."/>
            <person name="Kema G.H.J."/>
            <person name="Lapalu N."/>
            <person name="Lawrence C.B."/>
            <person name="May K."/>
            <person name="Meyer M."/>
            <person name="Ollivier B."/>
            <person name="Poulain J."/>
            <person name="Schoch C.L."/>
            <person name="Simon A."/>
            <person name="Spatafora J.W."/>
            <person name="Stachowiak A."/>
            <person name="Turgeon B.G."/>
            <person name="Tyler B.M."/>
            <person name="Vincent D."/>
            <person name="Weissenbach J."/>
            <person name="Amselem J."/>
            <person name="Quesneville H."/>
            <person name="Oliver R.P."/>
            <person name="Wincker P."/>
            <person name="Balesdent M.-H."/>
            <person name="Howlett B.J."/>
        </authorList>
    </citation>
    <scope>NUCLEOTIDE SEQUENCE [LARGE SCALE GENOMIC DNA]</scope>
    <source>
        <strain evidence="7">JN3 / isolate v23.1.3 / race Av1-4-5-6-7-8</strain>
    </source>
</reference>
<evidence type="ECO:0000313" key="7">
    <source>
        <dbReference type="Proteomes" id="UP000002668"/>
    </source>
</evidence>
<evidence type="ECO:0000256" key="1">
    <source>
        <dbReference type="ARBA" id="ARBA00010139"/>
    </source>
</evidence>
<dbReference type="AlphaFoldDB" id="E4ZWD4"/>
<gene>
    <name evidence="6" type="ORF">LEMA_P030620.1</name>
</gene>
<dbReference type="Proteomes" id="UP000002668">
    <property type="component" value="Genome"/>
</dbReference>
<keyword evidence="3" id="KW-0274">FAD</keyword>
<comment type="similarity">
    <text evidence="1">Belongs to the FAD-binding monooxygenase family.</text>
</comment>
<evidence type="ECO:0000256" key="3">
    <source>
        <dbReference type="ARBA" id="ARBA00022827"/>
    </source>
</evidence>
<accession>E4ZWD4</accession>
<evidence type="ECO:0000256" key="5">
    <source>
        <dbReference type="SAM" id="MobiDB-lite"/>
    </source>
</evidence>
<dbReference type="VEuPathDB" id="FungiDB:LEMA_P030620.1"/>
<feature type="compositionally biased region" description="Basic and acidic residues" evidence="5">
    <location>
        <begin position="87"/>
        <end position="102"/>
    </location>
</feature>
<evidence type="ECO:0000313" key="6">
    <source>
        <dbReference type="EMBL" id="CBX95910.1"/>
    </source>
</evidence>
<sequence length="671" mass="76663">MPLVHLVWLSVPNTQILSTEWPRLPLSTGMILHIHVIVITALQIPFPRSSSHHLQLLTYPYPKPLNMGIQSDPRPRYATSGNGGAEESSRIRDQAPPETDEHGYRIKEQPMGTKKKVKVILMGAGASSLNFFKKAEEEMENMEMVCYEKNGDVGGTWLENRYPGCACDIPSVNYQFTWKIKLWSHYYSYSPEIWEYLKSIERENTFIEKYIKLRHRIERLEWDSKAGLWRCAVRNLATDEVLEDSAEFFINAGGVLNNWKWPDIPGLHEFKGKLMHSANYEEGYDLTNKRVAVIGAGSSGVQIVAAIQKKIEHLYHWIRSPIWITAGFAQKWAAKNDSDEQLKFLEENPKKYLEYRKQIENELNQRFKFILKGSEEARAARSYADSEMRTKLNHDPVLVEKMIPKDFNPGCRRPTPAPGYLEALVAPNTTIFTDSIGSITPSGFIDHEGKSHSVDVIICATGFNTTWLPRFPFIAQGVDVRDMWKESVTSYLSVGIPNFPNTFSFCGPYGPLGHGSFMPLIEQWTRYIFQAITKVQIENIKSLTPKLAPSLAFRQHADLFLQRTAWTSPCRSWFKQGKVDGQAAIWPGSRLHFLKMLDAPRYEDFEIEYDEENMFAFLGNGFEARESDGRDITNYLGCLDEGGRDVQPEYDERLIEILGGMRLGDGYVVKG</sequence>
<keyword evidence="2" id="KW-0285">Flavoprotein</keyword>
<dbReference type="eggNOG" id="KOG1399">
    <property type="taxonomic scope" value="Eukaryota"/>
</dbReference>
<dbReference type="InParanoid" id="E4ZWD4"/>
<evidence type="ECO:0008006" key="8">
    <source>
        <dbReference type="Google" id="ProtNLM"/>
    </source>
</evidence>
<evidence type="ECO:0000256" key="4">
    <source>
        <dbReference type="ARBA" id="ARBA00023002"/>
    </source>
</evidence>
<dbReference type="OrthoDB" id="74360at2759"/>